<evidence type="ECO:0000256" key="4">
    <source>
        <dbReference type="PIRNR" id="PIRNR004692"/>
    </source>
</evidence>
<name>A0A518CU39_9PLAN</name>
<feature type="site" description="Catalytically relevant" evidence="6">
    <location>
        <position position="69"/>
    </location>
</feature>
<dbReference type="EC" id="5.3.1.13" evidence="10"/>
<dbReference type="PANTHER" id="PTHR42745:SF1">
    <property type="entry name" value="ARABINOSE 5-PHOSPHATE ISOMERASE KDSD"/>
    <property type="match status" value="1"/>
</dbReference>
<dbReference type="CDD" id="cd05014">
    <property type="entry name" value="SIS_Kpsf"/>
    <property type="match status" value="1"/>
</dbReference>
<feature type="site" description="Catalytically relevant" evidence="6">
    <location>
        <position position="121"/>
    </location>
</feature>
<dbReference type="SUPFAM" id="SSF54631">
    <property type="entry name" value="CBS-domain pair"/>
    <property type="match status" value="1"/>
</dbReference>
<dbReference type="InterPro" id="IPR035474">
    <property type="entry name" value="SIS_Kpsf"/>
</dbReference>
<organism evidence="10 11">
    <name type="scientific">Polystyrenella longa</name>
    <dbReference type="NCBI Taxonomy" id="2528007"/>
    <lineage>
        <taxon>Bacteria</taxon>
        <taxon>Pseudomonadati</taxon>
        <taxon>Planctomycetota</taxon>
        <taxon>Planctomycetia</taxon>
        <taxon>Planctomycetales</taxon>
        <taxon>Planctomycetaceae</taxon>
        <taxon>Polystyrenella</taxon>
    </lineage>
</organism>
<evidence type="ECO:0000313" key="10">
    <source>
        <dbReference type="EMBL" id="QDU82750.1"/>
    </source>
</evidence>
<evidence type="ECO:0000259" key="8">
    <source>
        <dbReference type="PROSITE" id="PS51371"/>
    </source>
</evidence>
<dbReference type="PIRSF" id="PIRSF004692">
    <property type="entry name" value="KdsD_KpsF"/>
    <property type="match status" value="1"/>
</dbReference>
<gene>
    <name evidence="10" type="primary">kdsD</name>
    <name evidence="10" type="ORF">Pla110_45120</name>
</gene>
<dbReference type="InterPro" id="IPR046348">
    <property type="entry name" value="SIS_dom_sf"/>
</dbReference>
<dbReference type="KEGG" id="plon:Pla110_45120"/>
<feature type="site" description="Catalytically relevant" evidence="6">
    <location>
        <position position="162"/>
    </location>
</feature>
<dbReference type="GO" id="GO:0019146">
    <property type="term" value="F:arabinose-5-phosphate isomerase activity"/>
    <property type="evidence" value="ECO:0007669"/>
    <property type="project" value="UniProtKB-EC"/>
</dbReference>
<dbReference type="PANTHER" id="PTHR42745">
    <property type="match status" value="1"/>
</dbReference>
<dbReference type="GO" id="GO:1901135">
    <property type="term" value="P:carbohydrate derivative metabolic process"/>
    <property type="evidence" value="ECO:0007669"/>
    <property type="project" value="InterPro"/>
</dbReference>
<dbReference type="AlphaFoldDB" id="A0A518CU39"/>
<proteinExistence type="inferred from homology"/>
<dbReference type="InterPro" id="IPR050986">
    <property type="entry name" value="GutQ/KpsF_isomerases"/>
</dbReference>
<protein>
    <submittedName>
        <fullName evidence="10">Arabinose 5-phosphate isomerase KdsD</fullName>
        <ecNumber evidence="10">5.3.1.13</ecNumber>
    </submittedName>
</protein>
<dbReference type="InterPro" id="IPR001347">
    <property type="entry name" value="SIS_dom"/>
</dbReference>
<reference evidence="10 11" key="1">
    <citation type="submission" date="2019-02" db="EMBL/GenBank/DDBJ databases">
        <title>Deep-cultivation of Planctomycetes and their phenomic and genomic characterization uncovers novel biology.</title>
        <authorList>
            <person name="Wiegand S."/>
            <person name="Jogler M."/>
            <person name="Boedeker C."/>
            <person name="Pinto D."/>
            <person name="Vollmers J."/>
            <person name="Rivas-Marin E."/>
            <person name="Kohn T."/>
            <person name="Peeters S.H."/>
            <person name="Heuer A."/>
            <person name="Rast P."/>
            <person name="Oberbeckmann S."/>
            <person name="Bunk B."/>
            <person name="Jeske O."/>
            <person name="Meyerdierks A."/>
            <person name="Storesund J.E."/>
            <person name="Kallscheuer N."/>
            <person name="Luecker S."/>
            <person name="Lage O.M."/>
            <person name="Pohl T."/>
            <person name="Merkel B.J."/>
            <person name="Hornburger P."/>
            <person name="Mueller R.-W."/>
            <person name="Bruemmer F."/>
            <person name="Labrenz M."/>
            <person name="Spormann A.M."/>
            <person name="Op den Camp H."/>
            <person name="Overmann J."/>
            <person name="Amann R."/>
            <person name="Jetten M.S.M."/>
            <person name="Mascher T."/>
            <person name="Medema M.H."/>
            <person name="Devos D.P."/>
            <person name="Kaster A.-K."/>
            <person name="Ovreas L."/>
            <person name="Rohde M."/>
            <person name="Galperin M.Y."/>
            <person name="Jogler C."/>
        </authorList>
    </citation>
    <scope>NUCLEOTIDE SEQUENCE [LARGE SCALE GENOMIC DNA]</scope>
    <source>
        <strain evidence="10 11">Pla110</strain>
    </source>
</reference>
<dbReference type="GO" id="GO:0046872">
    <property type="term" value="F:metal ion binding"/>
    <property type="evidence" value="ECO:0007669"/>
    <property type="project" value="UniProtKB-KW"/>
</dbReference>
<feature type="domain" description="SIS" evidence="9">
    <location>
        <begin position="51"/>
        <end position="194"/>
    </location>
</feature>
<accession>A0A518CU39</accession>
<evidence type="ECO:0000256" key="6">
    <source>
        <dbReference type="PIRSR" id="PIRSR004692-3"/>
    </source>
</evidence>
<feature type="domain" description="CBS" evidence="8">
    <location>
        <begin position="289"/>
        <end position="346"/>
    </location>
</feature>
<evidence type="ECO:0000256" key="7">
    <source>
        <dbReference type="PROSITE-ProRule" id="PRU00703"/>
    </source>
</evidence>
<dbReference type="PROSITE" id="PS51464">
    <property type="entry name" value="SIS"/>
    <property type="match status" value="1"/>
</dbReference>
<dbReference type="NCBIfam" id="TIGR00393">
    <property type="entry name" value="kpsF"/>
    <property type="match status" value="1"/>
</dbReference>
<evidence type="ECO:0000256" key="5">
    <source>
        <dbReference type="PIRSR" id="PIRSR004692-2"/>
    </source>
</evidence>
<keyword evidence="5" id="KW-0479">Metal-binding</keyword>
<dbReference type="Gene3D" id="3.10.580.10">
    <property type="entry name" value="CBS-domain"/>
    <property type="match status" value="1"/>
</dbReference>
<dbReference type="SMART" id="SM00116">
    <property type="entry name" value="CBS"/>
    <property type="match status" value="2"/>
</dbReference>
<dbReference type="CDD" id="cd04604">
    <property type="entry name" value="CBS_pair_SIS_assoc"/>
    <property type="match status" value="1"/>
</dbReference>
<dbReference type="OrthoDB" id="9762536at2"/>
<dbReference type="Proteomes" id="UP000317178">
    <property type="component" value="Chromosome"/>
</dbReference>
<keyword evidence="5" id="KW-0862">Zinc</keyword>
<feature type="site" description="Catalytically relevant" evidence="6">
    <location>
        <position position="203"/>
    </location>
</feature>
<dbReference type="RefSeq" id="WP_144999201.1">
    <property type="nucleotide sequence ID" value="NZ_CP036281.1"/>
</dbReference>
<keyword evidence="3 7" id="KW-0129">CBS domain</keyword>
<keyword evidence="10" id="KW-0413">Isomerase</keyword>
<evidence type="ECO:0000256" key="1">
    <source>
        <dbReference type="ARBA" id="ARBA00008165"/>
    </source>
</evidence>
<dbReference type="SUPFAM" id="SSF53697">
    <property type="entry name" value="SIS domain"/>
    <property type="match status" value="1"/>
</dbReference>
<keyword evidence="2" id="KW-0677">Repeat</keyword>
<dbReference type="GO" id="GO:0005975">
    <property type="term" value="P:carbohydrate metabolic process"/>
    <property type="evidence" value="ECO:0007669"/>
    <property type="project" value="InterPro"/>
</dbReference>
<dbReference type="Pfam" id="PF00571">
    <property type="entry name" value="CBS"/>
    <property type="match status" value="2"/>
</dbReference>
<comment type="similarity">
    <text evidence="1 4">Belongs to the SIS family. GutQ/KpsF subfamily.</text>
</comment>
<dbReference type="InterPro" id="IPR046342">
    <property type="entry name" value="CBS_dom_sf"/>
</dbReference>
<dbReference type="EMBL" id="CP036281">
    <property type="protein sequence ID" value="QDU82750.1"/>
    <property type="molecule type" value="Genomic_DNA"/>
</dbReference>
<sequence length="355" mass="37900">MNRAATTKPVSAPLAPAEVESILQEATDVLQTEGTALIKLAGRLNRDFCRAVQLLAECRGTVILTGIGKAGLIAQKISATLSSTGTRAHFLHPVEAVHGDLGFMRQGDTLIAFSNSGETEELLRLIPFVTSLDIPIIAVTAHDQSSLSRSADVVIALGTQTEVGPHGLAPSTSTTSMLGLGDALALVTARRRGFKPEQFAAWHPGGSLGLQFKTVRDLMRVGSRVRVASEEQTVREVLATAHIDGRRTGAIVLVDQQQRLSGIFTDSDLARLLETRHDSLLDAPIKSVMTRNPTTVMPDLLISDAVALLSERKLSELPVIDQQHQPIGMLDITDVISLLPAGSQPIQNSSRARAA</sequence>
<dbReference type="InterPro" id="IPR000644">
    <property type="entry name" value="CBS_dom"/>
</dbReference>
<feature type="domain" description="CBS" evidence="8">
    <location>
        <begin position="219"/>
        <end position="279"/>
    </location>
</feature>
<dbReference type="Pfam" id="PF01380">
    <property type="entry name" value="SIS"/>
    <property type="match status" value="1"/>
</dbReference>
<dbReference type="PROSITE" id="PS51371">
    <property type="entry name" value="CBS"/>
    <property type="match status" value="2"/>
</dbReference>
<evidence type="ECO:0000256" key="3">
    <source>
        <dbReference type="ARBA" id="ARBA00023122"/>
    </source>
</evidence>
<evidence type="ECO:0000256" key="2">
    <source>
        <dbReference type="ARBA" id="ARBA00022737"/>
    </source>
</evidence>
<evidence type="ECO:0000313" key="11">
    <source>
        <dbReference type="Proteomes" id="UP000317178"/>
    </source>
</evidence>
<feature type="binding site" evidence="5">
    <location>
        <position position="92"/>
    </location>
    <ligand>
        <name>Zn(2+)</name>
        <dbReference type="ChEBI" id="CHEBI:29105"/>
    </ligand>
</feature>
<evidence type="ECO:0000259" key="9">
    <source>
        <dbReference type="PROSITE" id="PS51464"/>
    </source>
</evidence>
<dbReference type="InterPro" id="IPR004800">
    <property type="entry name" value="KdsD/KpsF-type"/>
</dbReference>
<dbReference type="GO" id="GO:0097367">
    <property type="term" value="F:carbohydrate derivative binding"/>
    <property type="evidence" value="ECO:0007669"/>
    <property type="project" value="InterPro"/>
</dbReference>
<keyword evidence="11" id="KW-1185">Reference proteome</keyword>
<dbReference type="Gene3D" id="3.40.50.10490">
    <property type="entry name" value="Glucose-6-phosphate isomerase like protein, domain 1"/>
    <property type="match status" value="1"/>
</dbReference>